<dbReference type="InterPro" id="IPR035892">
    <property type="entry name" value="C2_domain_sf"/>
</dbReference>
<keyword evidence="3" id="KW-1133">Transmembrane helix</keyword>
<dbReference type="Pfam" id="PF16016">
    <property type="entry name" value="VASt"/>
    <property type="match status" value="2"/>
</dbReference>
<dbReference type="SUPFAM" id="SSF49562">
    <property type="entry name" value="C2 domain (Calcium/lipid-binding domain, CaLB)"/>
    <property type="match status" value="2"/>
</dbReference>
<dbReference type="CDD" id="cd13219">
    <property type="entry name" value="PH-GRAM_C2-GRAM"/>
    <property type="match status" value="1"/>
</dbReference>
<feature type="domain" description="C2" evidence="5">
    <location>
        <begin position="1"/>
        <end position="102"/>
    </location>
</feature>
<keyword evidence="4" id="KW-0472">Membrane</keyword>
<keyword evidence="2" id="KW-0812">Transmembrane</keyword>
<dbReference type="Proteomes" id="UP000017836">
    <property type="component" value="Unassembled WGS sequence"/>
</dbReference>
<dbReference type="AlphaFoldDB" id="W1Q008"/>
<evidence type="ECO:0000313" key="7">
    <source>
        <dbReference type="EMBL" id="ERN13799.1"/>
    </source>
</evidence>
<dbReference type="PROSITE" id="PS51778">
    <property type="entry name" value="VAST"/>
    <property type="match status" value="2"/>
</dbReference>
<dbReference type="InterPro" id="IPR000008">
    <property type="entry name" value="C2_dom"/>
</dbReference>
<evidence type="ECO:0000256" key="1">
    <source>
        <dbReference type="ARBA" id="ARBA00004167"/>
    </source>
</evidence>
<name>W1Q008_AMBTC</name>
<dbReference type="Pfam" id="PF00168">
    <property type="entry name" value="C2"/>
    <property type="match status" value="2"/>
</dbReference>
<evidence type="ECO:0008006" key="9">
    <source>
        <dbReference type="Google" id="ProtNLM"/>
    </source>
</evidence>
<dbReference type="HOGENOM" id="CLU_009431_0_0_1"/>
<dbReference type="STRING" id="13333.W1Q008"/>
<dbReference type="SMART" id="SM00568">
    <property type="entry name" value="GRAM"/>
    <property type="match status" value="1"/>
</dbReference>
<dbReference type="PANTHER" id="PTHR46296:SF7">
    <property type="entry name" value="C2 DOMAIN-CONTAINING PROTEIN"/>
    <property type="match status" value="1"/>
</dbReference>
<feature type="domain" description="VASt" evidence="6">
    <location>
        <begin position="853"/>
        <end position="1018"/>
    </location>
</feature>
<dbReference type="InterPro" id="IPR004182">
    <property type="entry name" value="GRAM"/>
</dbReference>
<gene>
    <name evidence="7" type="ORF">AMTR_s00049p00208380</name>
</gene>
<dbReference type="eggNOG" id="KOG1032">
    <property type="taxonomic scope" value="Eukaryota"/>
</dbReference>
<dbReference type="InterPro" id="IPR044511">
    <property type="entry name" value="At1g03370/At5g50170-like"/>
</dbReference>
<dbReference type="Pfam" id="PF02893">
    <property type="entry name" value="GRAM"/>
    <property type="match status" value="1"/>
</dbReference>
<evidence type="ECO:0000259" key="5">
    <source>
        <dbReference type="PROSITE" id="PS50004"/>
    </source>
</evidence>
<dbReference type="SMART" id="SM00239">
    <property type="entry name" value="C2"/>
    <property type="match status" value="2"/>
</dbReference>
<proteinExistence type="predicted"/>
<organism evidence="7 8">
    <name type="scientific">Amborella trichopoda</name>
    <dbReference type="NCBI Taxonomy" id="13333"/>
    <lineage>
        <taxon>Eukaryota</taxon>
        <taxon>Viridiplantae</taxon>
        <taxon>Streptophyta</taxon>
        <taxon>Embryophyta</taxon>
        <taxon>Tracheophyta</taxon>
        <taxon>Spermatophyta</taxon>
        <taxon>Magnoliopsida</taxon>
        <taxon>Amborellales</taxon>
        <taxon>Amborellaceae</taxon>
        <taxon>Amborella</taxon>
    </lineage>
</organism>
<sequence length="1018" mass="115064">MRLYVHVLETRNSLTYDFNGRADAYVKLQIGKYIFRTRLVNIILKPIWNEEFVFQVEDLDDELSICVLDKDGFFDGEFTGEARIPVWRVFEADNQTLPPTWFKLHQRSNKSKIKDCGEILLIISLYGRPNNNPSAIHPLPSDFLKLSDSAHSSVEHKLAPTKPSKTGLDDLAEEKPSFQALAGRLVKRFLSKNDNSNAPTTKNMDSLDCSSTISDDARELDEGSSLDSTFEEALSILQSRDQQNELPDNLPGGVLINQAYKVKPNDLNSILFAPNSQFSREFIELQGITDLREGPWKWDNDGETLKRTLQYKKPATKLVKSVRATEEQTYLKASGKSFAIFNSVSVPDVPYGSSFQVELLYKVMRGPELSSGEETSLLVISWHLNFLQSVMLKGIIEGGTRAGLKESYDQFTDFLAKKVKAVDSREVDLDKELVLASVQMDQQSDWKLPVEYFWNFTVVTTIFMGLYFLCHIILAGPSTIQGLEFTGLDLPDSFGELLTAGLLVLQVERVLEMVSHFVQARLRRGSDNGIKAQGDGWLLTVALLEGSNLASVGATGLSDPYVVFTCDGKARTSSIKLQTKDPQWNEIFEFDAMEEPPSMLDVEVFDYDGPFDEATSLGHAEINFLKHNSAELADIWVPLEGKLAQASQSKLHLRIFLDNTKGAEIIKEYLARMEKEVGEKINLRSPHRNSMFQKLFGLPPEEFLINDFSCYLKRKMPLQGRLFLSARIIGFYANLFGHKTKFFFLWEDIEDIQVVPPSLASVGSPSLMITLHKGRGLDARHGAKTQDEEGRLKFHFQSFVSFNVASRTIMALWRTRNLTPEMKAQIADDQHCPDGKITPTEECGSFLGVEDANMSKAYSASLPVSINSLMEMFGGGYLDRKIMDKAGCLNYTTTPWEAVRPEVYERHISYKLNRHISNFGEEVTSTQQKSLMADGIGWVVDEVMTLHNVPFGDHFRVHLRYQIEDSATLLETCNCHVYVGIAWLKSTMFQERITKNIFEKLTQRVKHMFHLAEILSSK</sequence>
<feature type="domain" description="C2" evidence="5">
    <location>
        <begin position="518"/>
        <end position="637"/>
    </location>
</feature>
<evidence type="ECO:0000256" key="3">
    <source>
        <dbReference type="ARBA" id="ARBA00022989"/>
    </source>
</evidence>
<dbReference type="KEGG" id="atr:18442046"/>
<dbReference type="InterPro" id="IPR011993">
    <property type="entry name" value="PH-like_dom_sf"/>
</dbReference>
<protein>
    <recommendedName>
        <fullName evidence="9">C2 and GRAM domain-containing protein</fullName>
    </recommendedName>
</protein>
<accession>W1Q008</accession>
<dbReference type="Gene3D" id="2.30.29.30">
    <property type="entry name" value="Pleckstrin-homology domain (PH domain)/Phosphotyrosine-binding domain (PTB)"/>
    <property type="match status" value="1"/>
</dbReference>
<keyword evidence="8" id="KW-1185">Reference proteome</keyword>
<dbReference type="GO" id="GO:0016020">
    <property type="term" value="C:membrane"/>
    <property type="evidence" value="ECO:0007669"/>
    <property type="project" value="UniProtKB-SubCell"/>
</dbReference>
<evidence type="ECO:0000256" key="2">
    <source>
        <dbReference type="ARBA" id="ARBA00022692"/>
    </source>
</evidence>
<dbReference type="PROSITE" id="PS50004">
    <property type="entry name" value="C2"/>
    <property type="match status" value="2"/>
</dbReference>
<evidence type="ECO:0000313" key="8">
    <source>
        <dbReference type="Proteomes" id="UP000017836"/>
    </source>
</evidence>
<dbReference type="PANTHER" id="PTHR46296">
    <property type="entry name" value="BNAA05G37250D PROTEIN"/>
    <property type="match status" value="1"/>
</dbReference>
<dbReference type="EMBL" id="KI392567">
    <property type="protein sequence ID" value="ERN13799.1"/>
    <property type="molecule type" value="Genomic_DNA"/>
</dbReference>
<dbReference type="Gramene" id="ERN13799">
    <property type="protein sequence ID" value="ERN13799"/>
    <property type="gene ID" value="AMTR_s00049p00208380"/>
</dbReference>
<reference evidence="8" key="1">
    <citation type="journal article" date="2013" name="Science">
        <title>The Amborella genome and the evolution of flowering plants.</title>
        <authorList>
            <consortium name="Amborella Genome Project"/>
        </authorList>
    </citation>
    <scope>NUCLEOTIDE SEQUENCE [LARGE SCALE GENOMIC DNA]</scope>
</reference>
<dbReference type="InterPro" id="IPR031968">
    <property type="entry name" value="VASt"/>
</dbReference>
<dbReference type="OMA" id="DATDNSC"/>
<dbReference type="CDD" id="cd00030">
    <property type="entry name" value="C2"/>
    <property type="match status" value="2"/>
</dbReference>
<feature type="domain" description="VASt" evidence="6">
    <location>
        <begin position="251"/>
        <end position="423"/>
    </location>
</feature>
<evidence type="ECO:0000256" key="4">
    <source>
        <dbReference type="ARBA" id="ARBA00023136"/>
    </source>
</evidence>
<dbReference type="Gene3D" id="2.60.40.150">
    <property type="entry name" value="C2 domain"/>
    <property type="match status" value="2"/>
</dbReference>
<evidence type="ECO:0000259" key="6">
    <source>
        <dbReference type="PROSITE" id="PS51778"/>
    </source>
</evidence>
<comment type="subcellular location">
    <subcellularLocation>
        <location evidence="1">Membrane</location>
        <topology evidence="1">Single-pass membrane protein</topology>
    </subcellularLocation>
</comment>
<dbReference type="OrthoDB" id="67700at2759"/>